<proteinExistence type="predicted"/>
<dbReference type="GO" id="GO:0039694">
    <property type="term" value="P:viral RNA genome replication"/>
    <property type="evidence" value="ECO:0007669"/>
    <property type="project" value="InterPro"/>
</dbReference>
<dbReference type="GO" id="GO:0003723">
    <property type="term" value="F:RNA binding"/>
    <property type="evidence" value="ECO:0007669"/>
    <property type="project" value="InterPro"/>
</dbReference>
<evidence type="ECO:0000313" key="8">
    <source>
        <dbReference type="EMBL" id="QAY29259.1"/>
    </source>
</evidence>
<evidence type="ECO:0000256" key="2">
    <source>
        <dbReference type="ARBA" id="ARBA00022695"/>
    </source>
</evidence>
<keyword evidence="3" id="KW-0067">ATP-binding</keyword>
<sequence length="966" mass="112468">MKVDDSEVCRRQNSMIEVYGIWSSERNTVTNQLSAGYNTFVSAVEEGLTTASVMDNSLVLYDTTLKKITRGLIYNPPYCWGYTSSGLINTTDLFDSKGLIVDEENELLRSKGIKFIAFSNSSKLMHGITLSSRYSVQEVETLTEIPIIFVQGVPGAGKTEYILENNRGKTENLILTVTREARDDMRRRAESKKLELKPERIKTIDSFLVNFSVVGEIDEVWLDEALLVHCGLWSWVMKLSCCRKLYVVGDKAQIPYINRSNLSVNYAHPTDWRMEIKFLKTNYRNPLDIVYWLQSKKFYDFNVNGTSNVFNSVKLIRIGGPGELPSRNNLKYLTFTQGEKSALLSMGLNVNTIHEYQGSQSDNIAVVRLNTKEADIIYKSKPHILVALTRHRKTFIYFTVKTDDLLSAEVLEISKYGKNNMLSVKLDLTGGSDSYRYEKPDMSCVLYKEDKTLRNILINNGGNSYIPWYFGVKRKFNETVQPEITEFSRNPYVLQDFLDRILPGSSVEFREHDHLSFEHSTFPIEITGCKVSLAFPIYKKYDRLTAHLRTPIQYPLHQSQKISLKAYFERNGNVPQLQGLHDAVKEARLLLKDFKKLCPNYIDFTKNQIVPNLKSLAEWVSGQPPAVLKIIKSEELFIDQNFDLYSFIIKAIPKIDMEVGAEFRYKAPQTIAFQSKTINSVFCPLLKDMMDRIEYSLHDDIILYNNMSPNEFAEYFTDSFPSQRYRKLSKFIEIDFSKYDKSQGLVILIFEAFLMEAFGIPYYYIALWIIMHRYTTVRDRVNNFSAKVEYQRKSGDAGTWRLNTTVQIAILNRILRLYERIMKRKVVACFSGDDSLIFIDEDFHRFNEKILKLQYVYNLEAKVMNYKVPYFCSKFLLLVDDHWIFVPDTLKLIIKLGRNDLVDEEHIECYRISFSDNLYYYKFRQYWPYISFAINDRYKLKGEHDIIFESLLSVVKKPSQFFEFVL</sequence>
<feature type="domain" description="(+)RNA virus helicase C-terminal" evidence="7">
    <location>
        <begin position="119"/>
        <end position="430"/>
    </location>
</feature>
<dbReference type="InterPro" id="IPR007094">
    <property type="entry name" value="RNA-dir_pol_PSvirus"/>
</dbReference>
<accession>A0A411D380</accession>
<dbReference type="SUPFAM" id="SSF52540">
    <property type="entry name" value="P-loop containing nucleoside triphosphate hydrolases"/>
    <property type="match status" value="1"/>
</dbReference>
<protein>
    <submittedName>
        <fullName evidence="8">Putative RNA-dependent RNA-polymerase</fullName>
    </submittedName>
</protein>
<dbReference type="Gene3D" id="3.40.50.300">
    <property type="entry name" value="P-loop containing nucleotide triphosphate hydrolases"/>
    <property type="match status" value="2"/>
</dbReference>
<keyword evidence="4" id="KW-0693">Viral RNA replication</keyword>
<keyword evidence="5" id="KW-0472">Membrane</keyword>
<dbReference type="InterPro" id="IPR027351">
    <property type="entry name" value="(+)RNA_virus_helicase_core_dom"/>
</dbReference>
<keyword evidence="5" id="KW-0812">Transmembrane</keyword>
<dbReference type="InterPro" id="IPR001788">
    <property type="entry name" value="RNA-dep_RNA_pol_alsuvir"/>
</dbReference>
<organism evidence="8">
    <name type="scientific">Mill Lade virus</name>
    <dbReference type="NCBI Taxonomy" id="2511041"/>
    <lineage>
        <taxon>Viruses</taxon>
        <taxon>Riboviria</taxon>
    </lineage>
</organism>
<dbReference type="GO" id="GO:0006351">
    <property type="term" value="P:DNA-templated transcription"/>
    <property type="evidence" value="ECO:0007669"/>
    <property type="project" value="InterPro"/>
</dbReference>
<dbReference type="SUPFAM" id="SSF56672">
    <property type="entry name" value="DNA/RNA polymerases"/>
    <property type="match status" value="1"/>
</dbReference>
<evidence type="ECO:0000256" key="5">
    <source>
        <dbReference type="SAM" id="Phobius"/>
    </source>
</evidence>
<name>A0A411D380_9VIRU</name>
<dbReference type="Pfam" id="PF01443">
    <property type="entry name" value="Viral_helicase1"/>
    <property type="match status" value="1"/>
</dbReference>
<dbReference type="GO" id="GO:0003968">
    <property type="term" value="F:RNA-directed RNA polymerase activity"/>
    <property type="evidence" value="ECO:0007669"/>
    <property type="project" value="InterPro"/>
</dbReference>
<dbReference type="GO" id="GO:0005524">
    <property type="term" value="F:ATP binding"/>
    <property type="evidence" value="ECO:0007669"/>
    <property type="project" value="UniProtKB-KW"/>
</dbReference>
<feature type="transmembrane region" description="Helical" evidence="5">
    <location>
        <begin position="745"/>
        <end position="770"/>
    </location>
</feature>
<keyword evidence="5" id="KW-1133">Transmembrane helix</keyword>
<dbReference type="InterPro" id="IPR043502">
    <property type="entry name" value="DNA/RNA_pol_sf"/>
</dbReference>
<evidence type="ECO:0000259" key="7">
    <source>
        <dbReference type="PROSITE" id="PS51657"/>
    </source>
</evidence>
<keyword evidence="3" id="KW-0547">Nucleotide-binding</keyword>
<evidence type="ECO:0000256" key="1">
    <source>
        <dbReference type="ARBA" id="ARBA00022679"/>
    </source>
</evidence>
<keyword evidence="2" id="KW-0548">Nucleotidyltransferase</keyword>
<feature type="domain" description="RdRp catalytic" evidence="6">
    <location>
        <begin position="729"/>
        <end position="847"/>
    </location>
</feature>
<dbReference type="InterPro" id="IPR027417">
    <property type="entry name" value="P-loop_NTPase"/>
</dbReference>
<reference evidence="8" key="1">
    <citation type="submission" date="2018-07" db="EMBL/GenBank/DDBJ databases">
        <title>Host and pathogen evolutionary histories predict virus prevalence across bumblebee species.</title>
        <authorList>
            <person name="Pascall D.J."/>
            <person name="Tinsley M.C."/>
            <person name="Obbard D.J."/>
            <person name="Wilfert L."/>
        </authorList>
    </citation>
    <scope>NUCLEOTIDE SEQUENCE</scope>
</reference>
<keyword evidence="1" id="KW-0808">Transferase</keyword>
<evidence type="ECO:0000256" key="3">
    <source>
        <dbReference type="ARBA" id="ARBA00022840"/>
    </source>
</evidence>
<dbReference type="PROSITE" id="PS50507">
    <property type="entry name" value="RDRP_SSRNA_POS"/>
    <property type="match status" value="1"/>
</dbReference>
<dbReference type="PROSITE" id="PS51657">
    <property type="entry name" value="PSRV_HELICASE"/>
    <property type="match status" value="1"/>
</dbReference>
<evidence type="ECO:0000259" key="6">
    <source>
        <dbReference type="PROSITE" id="PS50507"/>
    </source>
</evidence>
<dbReference type="Pfam" id="PF00978">
    <property type="entry name" value="RdRP_2"/>
    <property type="match status" value="1"/>
</dbReference>
<dbReference type="EMBL" id="MH614306">
    <property type="protein sequence ID" value="QAY29259.1"/>
    <property type="molecule type" value="Genomic_RNA"/>
</dbReference>
<evidence type="ECO:0000256" key="4">
    <source>
        <dbReference type="ARBA" id="ARBA00022953"/>
    </source>
</evidence>